<dbReference type="EMBL" id="CDMZ01003553">
    <property type="protein sequence ID" value="CEM46783.1"/>
    <property type="molecule type" value="Genomic_DNA"/>
</dbReference>
<feature type="region of interest" description="Disordered" evidence="1">
    <location>
        <begin position="1"/>
        <end position="26"/>
    </location>
</feature>
<feature type="region of interest" description="Disordered" evidence="1">
    <location>
        <begin position="61"/>
        <end position="87"/>
    </location>
</feature>
<evidence type="ECO:0000256" key="1">
    <source>
        <dbReference type="SAM" id="MobiDB-lite"/>
    </source>
</evidence>
<evidence type="ECO:0000313" key="2">
    <source>
        <dbReference type="EMBL" id="CEM46783.1"/>
    </source>
</evidence>
<accession>A0A0G4HR63</accession>
<feature type="compositionally biased region" description="Polar residues" evidence="1">
    <location>
        <begin position="67"/>
        <end position="87"/>
    </location>
</feature>
<gene>
    <name evidence="2" type="ORF">Cvel_30493</name>
</gene>
<organism evidence="2">
    <name type="scientific">Chromera velia CCMP2878</name>
    <dbReference type="NCBI Taxonomy" id="1169474"/>
    <lineage>
        <taxon>Eukaryota</taxon>
        <taxon>Sar</taxon>
        <taxon>Alveolata</taxon>
        <taxon>Colpodellida</taxon>
        <taxon>Chromeraceae</taxon>
        <taxon>Chromera</taxon>
    </lineage>
</organism>
<dbReference type="AlphaFoldDB" id="A0A0G4HR63"/>
<protein>
    <submittedName>
        <fullName evidence="2">Uncharacterized protein</fullName>
    </submittedName>
</protein>
<proteinExistence type="predicted"/>
<sequence>MPWPKETANEKEIAGDEDSANSDAQREMKMVCESINSVEKAMKSLSTLMAKIGRTLKTSGLVDHSEGTSQGGFTSQGNLTSQNSRPM</sequence>
<reference evidence="2" key="1">
    <citation type="submission" date="2014-11" db="EMBL/GenBank/DDBJ databases">
        <authorList>
            <person name="Otto D Thomas"/>
            <person name="Naeem Raeece"/>
        </authorList>
    </citation>
    <scope>NUCLEOTIDE SEQUENCE</scope>
</reference>
<dbReference type="VEuPathDB" id="CryptoDB:Cvel_30493"/>
<name>A0A0G4HR63_9ALVE</name>